<feature type="domain" description="Tip attachment protein J" evidence="2">
    <location>
        <begin position="781"/>
        <end position="942"/>
    </location>
</feature>
<dbReference type="Proteomes" id="UP001213907">
    <property type="component" value="Chromosome"/>
</dbReference>
<dbReference type="Pfam" id="PF13547">
    <property type="entry name" value="GTA_TIM"/>
    <property type="match status" value="1"/>
</dbReference>
<name>A0ABY8BKV3_AFICR</name>
<evidence type="ECO:0000259" key="1">
    <source>
        <dbReference type="Pfam" id="PF13547"/>
    </source>
</evidence>
<protein>
    <submittedName>
        <fullName evidence="4">Glycoside hydrolase/phage tail family protein</fullName>
    </submittedName>
</protein>
<dbReference type="RefSeq" id="WP_275246153.1">
    <property type="nucleotide sequence ID" value="NZ_BAABDX010000002.1"/>
</dbReference>
<keyword evidence="4" id="KW-0378">Hydrolase</keyword>
<dbReference type="Pfam" id="PF13550">
    <property type="entry name" value="Phage-tail_3"/>
    <property type="match status" value="1"/>
</dbReference>
<proteinExistence type="predicted"/>
<reference evidence="4 5" key="1">
    <citation type="submission" date="2022-11" db="EMBL/GenBank/DDBJ databases">
        <authorList>
            <person name="Siebert D."/>
            <person name="Busche T."/>
            <person name="Saydam E."/>
            <person name="Kalinowski J."/>
            <person name="Ruckert C."/>
            <person name="Blombach B."/>
        </authorList>
    </citation>
    <scope>NUCLEOTIDE SEQUENCE [LARGE SCALE GENOMIC DNA]</scope>
    <source>
        <strain evidence="4 5">DSM 1083</strain>
    </source>
</reference>
<dbReference type="Gene3D" id="3.20.20.80">
    <property type="entry name" value="Glycosidases"/>
    <property type="match status" value="1"/>
</dbReference>
<evidence type="ECO:0000313" key="4">
    <source>
        <dbReference type="EMBL" id="WEF50523.1"/>
    </source>
</evidence>
<evidence type="ECO:0000259" key="3">
    <source>
        <dbReference type="Pfam" id="PF23666"/>
    </source>
</evidence>
<dbReference type="CDD" id="cd19607">
    <property type="entry name" value="GTA_TIM-barrel-like"/>
    <property type="match status" value="1"/>
</dbReference>
<dbReference type="InterPro" id="IPR056490">
    <property type="entry name" value="Rcc01698_C"/>
</dbReference>
<dbReference type="SUPFAM" id="SSF51445">
    <property type="entry name" value="(Trans)glycosidases"/>
    <property type="match status" value="1"/>
</dbReference>
<organism evidence="4 5">
    <name type="scientific">Afipia carboxydohydrogena</name>
    <name type="common">Pseudomonas carboxydohydrogena</name>
    <dbReference type="NCBI Taxonomy" id="290"/>
    <lineage>
        <taxon>Bacteria</taxon>
        <taxon>Pseudomonadati</taxon>
        <taxon>Pseudomonadota</taxon>
        <taxon>Alphaproteobacteria</taxon>
        <taxon>Hyphomicrobiales</taxon>
        <taxon>Nitrobacteraceae</taxon>
        <taxon>Afipia</taxon>
    </lineage>
</organism>
<sequence length="1289" mass="136505">MAALVLSVAGGAAGAVFGPAGAIAGRIVGALAGNMIDQALFGSTARSVTGPRLADLDVMASTEGAPIPRLYGRARLSGQVIWATRLEEVVSTSSQTSGGKGGLGGATATTTTTTYSYFANFAVGLCEGEIGSVNRIWADGDLLDTSTLTLRVHRGGEDQLPDDLIVAKEGAENTPSYRGLAYVVFERLPLADFGNRIPQLSFEIVRPVGALERMARAVTLIPGSTEFGYETAAVVRVLGPGQSAPENRHITTAASDVMASLDDLQATCPNLERVAIVVAWFGSDLRAGECKVRPGVDNAIKVTSGGTWSVAGVTRPDAYLVSSIDGVPSYGGTPSDDGIVHLIAELKVRGLKVTLYPFLMMDIPPGNALPDPWSSASSQPAYPWRGRITCDPAPGVSGSPQGTADAAAQVAAFFSGGGASGWNYRRMILHYASLAASCGGVDAFLIGSELKALTRVRSGAGVYPAVTALATLAADVRAIVGSSTLMTYGADWTEYGSDVVTPDASEVRFPLDALWASSAIDAVGIDYYAPLSDWRDEAGHLDASESSSIYERDYLKSRLQSGEAYDWYYAGDAARAAQTRSAITDGLGKPWVFRAKDIWNWWSSAHHERLSGAELGTATAWVPASKPIWLTEIGCPAVDKGANQPSVFPDAKSSDGNVPYFSNGQRDDLIQRRMLESVLGAFDPAFGGDETHNPVSPVYGGPMIDVSGIHLWTWDARPYPVFPLASDVWSDAPNWQTGHWLTGRLGGAPLDATVAALLSDASVDNVDPSSLRDACDGYVVDRPMTPRAMIEPLATAYAFDAAAVGDNLMFVPRGGAPVMEISEDQLVDPEKDTPAKLTRAQETELPREVSFGYTDASVDYRRAAVTSRRLVGGATRALHSDLAVVTNDAAATRRADIWLQDLWAGRESISFALGMEHLMLTPGDVVGVTIRGRRRLYEVGELVDTEQRQVSARSIDPDIFNVPLPQPRQSVPAIPPALGPVQALALDLPMLDSSDPPVLTRLAVFANPWPGSVTIWQSSDGLSFERAATVFVPSVMGETLDALPTGPAACWDRGSEVRVRLYGGALASLADPNVLNGANAAAVMNADGAWEVIQFARAELVDDRTYRLSRLLRGQAGSEYAIAASLPAGAPFVLLDEHLIEIARGIGALDRATDLRIVATGRSHDDPSALAMTLVPQATVLMPLSPVHLHAARKGNGDIAISWIRRTRKDGDAWGVEVPLGEDAEAYEIDILSGGSVKRTLSVSLPAATYFSADEVADFGGPQTSLTLRAFQLSSTVGRGHPAQSTFAL</sequence>
<evidence type="ECO:0000259" key="2">
    <source>
        <dbReference type="Pfam" id="PF13550"/>
    </source>
</evidence>
<gene>
    <name evidence="4" type="ORF">AFIC_002067</name>
</gene>
<dbReference type="InterPro" id="IPR025195">
    <property type="entry name" value="GTA_TIM_dom"/>
</dbReference>
<feature type="domain" description="Rcc01698-like C-terminal" evidence="3">
    <location>
        <begin position="1034"/>
        <end position="1133"/>
    </location>
</feature>
<feature type="domain" description="GTA TIM-barrel-like" evidence="1">
    <location>
        <begin position="422"/>
        <end position="723"/>
    </location>
</feature>
<dbReference type="InterPro" id="IPR017853">
    <property type="entry name" value="GH"/>
</dbReference>
<evidence type="ECO:0000313" key="5">
    <source>
        <dbReference type="Proteomes" id="UP001213907"/>
    </source>
</evidence>
<dbReference type="GO" id="GO:0016787">
    <property type="term" value="F:hydrolase activity"/>
    <property type="evidence" value="ECO:0007669"/>
    <property type="project" value="UniProtKB-KW"/>
</dbReference>
<dbReference type="EMBL" id="CP113162">
    <property type="protein sequence ID" value="WEF50523.1"/>
    <property type="molecule type" value="Genomic_DNA"/>
</dbReference>
<accession>A0ABY8BKV3</accession>
<dbReference type="Pfam" id="PF23666">
    <property type="entry name" value="Rcc01698_C"/>
    <property type="match status" value="1"/>
</dbReference>
<keyword evidence="5" id="KW-1185">Reference proteome</keyword>
<dbReference type="InterPro" id="IPR032876">
    <property type="entry name" value="J_dom"/>
</dbReference>